<dbReference type="OrthoDB" id="4062651at2759"/>
<dbReference type="EMBL" id="GL349440">
    <property type="protein sequence ID" value="KNC56070.1"/>
    <property type="molecule type" value="Genomic_DNA"/>
</dbReference>
<evidence type="ECO:0000256" key="5">
    <source>
        <dbReference type="ARBA" id="ARBA00022741"/>
    </source>
</evidence>
<dbReference type="SMART" id="SM00220">
    <property type="entry name" value="S_TKc"/>
    <property type="match status" value="1"/>
</dbReference>
<feature type="region of interest" description="Disordered" evidence="12">
    <location>
        <begin position="329"/>
        <end position="377"/>
    </location>
</feature>
<dbReference type="InterPro" id="IPR000719">
    <property type="entry name" value="Prot_kinase_dom"/>
</dbReference>
<evidence type="ECO:0000259" key="13">
    <source>
        <dbReference type="PROSITE" id="PS50011"/>
    </source>
</evidence>
<evidence type="ECO:0000256" key="3">
    <source>
        <dbReference type="ARBA" id="ARBA00022527"/>
    </source>
</evidence>
<sequence length="377" mass="39173">MPRKTKSRLKITNLLGAGAFGDVYAAQLGNDEVAAKAVSAGSENGARPETEAKMLARAGTHPNVVSYLGTMRDGGTRRRWLVLELCAHGSVAALLAARGSGLPEAAVAHVTASVVAALAHLHSPQIGIAHRDVKAANLLVDAKGNIKLADFGEAVELDASLPPGAELAAGSPHWMAPELMAAEGADVDLAKADVWALGITVIELVQGEPPLAREHPMRVLRKIASRTPPRLARSAFPKRMRTFVAKALAHDPAARPAVAKLSSHSFVRSKSRRHLGRELLLDALASAAHNASTATGHDSWLLHASDSDHSTALAASLVHSGISFLTGTPSPTPAYRPRPARGPLHSVSSSSSAASASSSETESALSMSTISPASSSW</sequence>
<dbReference type="InterPro" id="IPR011009">
    <property type="entry name" value="Kinase-like_dom_sf"/>
</dbReference>
<dbReference type="InterPro" id="IPR008271">
    <property type="entry name" value="Ser/Thr_kinase_AS"/>
</dbReference>
<evidence type="ECO:0000256" key="11">
    <source>
        <dbReference type="RuleBase" id="RU000304"/>
    </source>
</evidence>
<reference evidence="14 15" key="1">
    <citation type="submission" date="2010-05" db="EMBL/GenBank/DDBJ databases">
        <title>The Genome Sequence of Thecamonas trahens ATCC 50062.</title>
        <authorList>
            <consortium name="The Broad Institute Genome Sequencing Platform"/>
            <person name="Russ C."/>
            <person name="Cuomo C."/>
            <person name="Shea T."/>
            <person name="Young S.K."/>
            <person name="Zeng Q."/>
            <person name="Koehrsen M."/>
            <person name="Haas B."/>
            <person name="Borodovsky M."/>
            <person name="Guigo R."/>
            <person name="Alvarado L."/>
            <person name="Berlin A."/>
            <person name="Bochicchio J."/>
            <person name="Borenstein D."/>
            <person name="Chapman S."/>
            <person name="Chen Z."/>
            <person name="Freedman E."/>
            <person name="Gellesch M."/>
            <person name="Goldberg J."/>
            <person name="Griggs A."/>
            <person name="Gujja S."/>
            <person name="Heilman E."/>
            <person name="Heiman D."/>
            <person name="Hepburn T."/>
            <person name="Howarth C."/>
            <person name="Jen D."/>
            <person name="Larson L."/>
            <person name="Mehta T."/>
            <person name="Park D."/>
            <person name="Pearson M."/>
            <person name="Roberts A."/>
            <person name="Saif S."/>
            <person name="Shenoy N."/>
            <person name="Sisk P."/>
            <person name="Stolte C."/>
            <person name="Sykes S."/>
            <person name="Thomson T."/>
            <person name="Walk T."/>
            <person name="White J."/>
            <person name="Yandava C."/>
            <person name="Burger G."/>
            <person name="Gray M.W."/>
            <person name="Holland P.W.H."/>
            <person name="King N."/>
            <person name="Lang F.B.F."/>
            <person name="Roger A.J."/>
            <person name="Ruiz-Trillo I."/>
            <person name="Lander E."/>
            <person name="Nusbaum C."/>
        </authorList>
    </citation>
    <scope>NUCLEOTIDE SEQUENCE [LARGE SCALE GENOMIC DNA]</scope>
    <source>
        <strain evidence="14 15">ATCC 50062</strain>
    </source>
</reference>
<organism evidence="14 15">
    <name type="scientific">Thecamonas trahens ATCC 50062</name>
    <dbReference type="NCBI Taxonomy" id="461836"/>
    <lineage>
        <taxon>Eukaryota</taxon>
        <taxon>Apusozoa</taxon>
        <taxon>Apusomonadida</taxon>
        <taxon>Apusomonadidae</taxon>
        <taxon>Thecamonas</taxon>
    </lineage>
</organism>
<keyword evidence="15" id="KW-1185">Reference proteome</keyword>
<feature type="domain" description="Protein kinase" evidence="13">
    <location>
        <begin position="9"/>
        <end position="267"/>
    </location>
</feature>
<accession>A0A0L0DV39</accession>
<dbReference type="GO" id="GO:0005524">
    <property type="term" value="F:ATP binding"/>
    <property type="evidence" value="ECO:0007669"/>
    <property type="project" value="UniProtKB-UniRule"/>
</dbReference>
<dbReference type="AlphaFoldDB" id="A0A0L0DV39"/>
<dbReference type="GO" id="GO:0004674">
    <property type="term" value="F:protein serine/threonine kinase activity"/>
    <property type="evidence" value="ECO:0007669"/>
    <property type="project" value="UniProtKB-KW"/>
</dbReference>
<evidence type="ECO:0000256" key="4">
    <source>
        <dbReference type="ARBA" id="ARBA00022679"/>
    </source>
</evidence>
<evidence type="ECO:0000256" key="2">
    <source>
        <dbReference type="ARBA" id="ARBA00012513"/>
    </source>
</evidence>
<evidence type="ECO:0000256" key="7">
    <source>
        <dbReference type="ARBA" id="ARBA00022840"/>
    </source>
</evidence>
<evidence type="ECO:0000256" key="12">
    <source>
        <dbReference type="SAM" id="MobiDB-lite"/>
    </source>
</evidence>
<keyword evidence="5 10" id="KW-0547">Nucleotide-binding</keyword>
<proteinExistence type="inferred from homology"/>
<comment type="catalytic activity">
    <reaction evidence="8">
        <text>L-threonyl-[protein] + ATP = O-phospho-L-threonyl-[protein] + ADP + H(+)</text>
        <dbReference type="Rhea" id="RHEA:46608"/>
        <dbReference type="Rhea" id="RHEA-COMP:11060"/>
        <dbReference type="Rhea" id="RHEA-COMP:11605"/>
        <dbReference type="ChEBI" id="CHEBI:15378"/>
        <dbReference type="ChEBI" id="CHEBI:30013"/>
        <dbReference type="ChEBI" id="CHEBI:30616"/>
        <dbReference type="ChEBI" id="CHEBI:61977"/>
        <dbReference type="ChEBI" id="CHEBI:456216"/>
        <dbReference type="EC" id="2.7.11.1"/>
    </reaction>
</comment>
<evidence type="ECO:0000313" key="15">
    <source>
        <dbReference type="Proteomes" id="UP000054408"/>
    </source>
</evidence>
<gene>
    <name evidence="14" type="ORF">AMSG_02082</name>
</gene>
<dbReference type="InterPro" id="IPR050629">
    <property type="entry name" value="STE20/SPS1-PAK"/>
</dbReference>
<dbReference type="eggNOG" id="KOG0576">
    <property type="taxonomic scope" value="Eukaryota"/>
</dbReference>
<keyword evidence="7 10" id="KW-0067">ATP-binding</keyword>
<dbReference type="Gene3D" id="1.10.510.10">
    <property type="entry name" value="Transferase(Phosphotransferase) domain 1"/>
    <property type="match status" value="1"/>
</dbReference>
<dbReference type="InterPro" id="IPR017441">
    <property type="entry name" value="Protein_kinase_ATP_BS"/>
</dbReference>
<dbReference type="PANTHER" id="PTHR48012">
    <property type="entry name" value="STERILE20-LIKE KINASE, ISOFORM B-RELATED"/>
    <property type="match status" value="1"/>
</dbReference>
<keyword evidence="4" id="KW-0808">Transferase</keyword>
<comment type="catalytic activity">
    <reaction evidence="9">
        <text>L-seryl-[protein] + ATP = O-phospho-L-seryl-[protein] + ADP + H(+)</text>
        <dbReference type="Rhea" id="RHEA:17989"/>
        <dbReference type="Rhea" id="RHEA-COMP:9863"/>
        <dbReference type="Rhea" id="RHEA-COMP:11604"/>
        <dbReference type="ChEBI" id="CHEBI:15378"/>
        <dbReference type="ChEBI" id="CHEBI:29999"/>
        <dbReference type="ChEBI" id="CHEBI:30616"/>
        <dbReference type="ChEBI" id="CHEBI:83421"/>
        <dbReference type="ChEBI" id="CHEBI:456216"/>
        <dbReference type="EC" id="2.7.11.1"/>
    </reaction>
</comment>
<evidence type="ECO:0000256" key="9">
    <source>
        <dbReference type="ARBA" id="ARBA00048679"/>
    </source>
</evidence>
<keyword evidence="3 11" id="KW-0723">Serine/threonine-protein kinase</keyword>
<evidence type="ECO:0000256" key="1">
    <source>
        <dbReference type="ARBA" id="ARBA00008874"/>
    </source>
</evidence>
<dbReference type="GeneID" id="25561793"/>
<dbReference type="STRING" id="461836.A0A0L0DV39"/>
<name>A0A0L0DV39_THETB</name>
<comment type="similarity">
    <text evidence="1">Belongs to the protein kinase superfamily. STE Ser/Thr protein kinase family. STE20 subfamily.</text>
</comment>
<dbReference type="PROSITE" id="PS00107">
    <property type="entry name" value="PROTEIN_KINASE_ATP"/>
    <property type="match status" value="1"/>
</dbReference>
<dbReference type="Proteomes" id="UP000054408">
    <property type="component" value="Unassembled WGS sequence"/>
</dbReference>
<evidence type="ECO:0000256" key="10">
    <source>
        <dbReference type="PROSITE-ProRule" id="PRU10141"/>
    </source>
</evidence>
<dbReference type="PROSITE" id="PS50011">
    <property type="entry name" value="PROTEIN_KINASE_DOM"/>
    <property type="match status" value="1"/>
</dbReference>
<dbReference type="EC" id="2.7.11.1" evidence="2"/>
<dbReference type="GO" id="GO:0005737">
    <property type="term" value="C:cytoplasm"/>
    <property type="evidence" value="ECO:0007669"/>
    <property type="project" value="TreeGrafter"/>
</dbReference>
<feature type="compositionally biased region" description="Low complexity" evidence="12">
    <location>
        <begin position="346"/>
        <end position="368"/>
    </location>
</feature>
<dbReference type="Pfam" id="PF00069">
    <property type="entry name" value="Pkinase"/>
    <property type="match status" value="1"/>
</dbReference>
<evidence type="ECO:0000256" key="8">
    <source>
        <dbReference type="ARBA" id="ARBA00047899"/>
    </source>
</evidence>
<dbReference type="PROSITE" id="PS00108">
    <property type="entry name" value="PROTEIN_KINASE_ST"/>
    <property type="match status" value="1"/>
</dbReference>
<dbReference type="RefSeq" id="XP_013761114.1">
    <property type="nucleotide sequence ID" value="XM_013905660.1"/>
</dbReference>
<dbReference type="SUPFAM" id="SSF56112">
    <property type="entry name" value="Protein kinase-like (PK-like)"/>
    <property type="match status" value="1"/>
</dbReference>
<keyword evidence="6 14" id="KW-0418">Kinase</keyword>
<protein>
    <recommendedName>
        <fullName evidence="2">non-specific serine/threonine protein kinase</fullName>
        <ecNumber evidence="2">2.7.11.1</ecNumber>
    </recommendedName>
</protein>
<dbReference type="PANTHER" id="PTHR48012:SF10">
    <property type="entry name" value="FI20177P1"/>
    <property type="match status" value="1"/>
</dbReference>
<evidence type="ECO:0000313" key="14">
    <source>
        <dbReference type="EMBL" id="KNC56070.1"/>
    </source>
</evidence>
<feature type="binding site" evidence="10">
    <location>
        <position position="36"/>
    </location>
    <ligand>
        <name>ATP</name>
        <dbReference type="ChEBI" id="CHEBI:30616"/>
    </ligand>
</feature>
<evidence type="ECO:0000256" key="6">
    <source>
        <dbReference type="ARBA" id="ARBA00022777"/>
    </source>
</evidence>